<dbReference type="GO" id="GO:0008483">
    <property type="term" value="F:transaminase activity"/>
    <property type="evidence" value="ECO:0007669"/>
    <property type="project" value="UniProtKB-KW"/>
</dbReference>
<dbReference type="Proteomes" id="UP000214975">
    <property type="component" value="Chromosome"/>
</dbReference>
<dbReference type="GO" id="GO:0006520">
    <property type="term" value="P:amino acid metabolic process"/>
    <property type="evidence" value="ECO:0007669"/>
    <property type="project" value="InterPro"/>
</dbReference>
<sequence>MKLSEKARSISPSLTLDITANANKMRSLGIHVIGFGAGEPDFDTPDYIKKAAIEAIEKGYTKYTPTSGIIELKEAIVSKLKNDNNLSYETSQIVVSNGAKQSIYNTLCAILNPGDEVLIPSPYWLSYPEMVKLANGVPIFVETDERNNFKVTVEQLEEAISDRTKAIIINSPNNPTGAVYNETELKNIADLAVKHNIFIISDEIYEKLIYDGRHISIASFNDEIKNLTIIINGMSKAYSMTGWRIGYSASNKEIANLISNIQSHMTSNPNTIAQYASVKALSTGYDIIENMVNEFKKRRDYIVERINKINGLTCIKPQGAFYVIVNISKYIGMNISGKIINGSVDFANFVLEKAKVAVIPCLPFGNDNYIRLSYATSIKNIEEGLNRIENLLKNI</sequence>
<comment type="cofactor">
    <cofactor evidence="1 6">
        <name>pyridoxal 5'-phosphate</name>
        <dbReference type="ChEBI" id="CHEBI:597326"/>
    </cofactor>
</comment>
<dbReference type="Gene3D" id="3.90.1150.10">
    <property type="entry name" value="Aspartate Aminotransferase, domain 1"/>
    <property type="match status" value="1"/>
</dbReference>
<comment type="similarity">
    <text evidence="2 6">Belongs to the class-I pyridoxal-phosphate-dependent aminotransferase family.</text>
</comment>
<dbReference type="PROSITE" id="PS00105">
    <property type="entry name" value="AA_TRANSFER_CLASS_1"/>
    <property type="match status" value="1"/>
</dbReference>
<dbReference type="PANTHER" id="PTHR46383:SF1">
    <property type="entry name" value="ASPARTATE AMINOTRANSFERASE"/>
    <property type="match status" value="1"/>
</dbReference>
<dbReference type="InterPro" id="IPR015421">
    <property type="entry name" value="PyrdxlP-dep_Trfase_major"/>
</dbReference>
<keyword evidence="5" id="KW-0663">Pyridoxal phosphate</keyword>
<dbReference type="CDD" id="cd00609">
    <property type="entry name" value="AAT_like"/>
    <property type="match status" value="1"/>
</dbReference>
<dbReference type="PANTHER" id="PTHR46383">
    <property type="entry name" value="ASPARTATE AMINOTRANSFERASE"/>
    <property type="match status" value="1"/>
</dbReference>
<evidence type="ECO:0000313" key="8">
    <source>
        <dbReference type="EMBL" id="AST59064.1"/>
    </source>
</evidence>
<gene>
    <name evidence="8" type="ORF">Thert_03330</name>
</gene>
<evidence type="ECO:0000256" key="2">
    <source>
        <dbReference type="ARBA" id="ARBA00007441"/>
    </source>
</evidence>
<dbReference type="InterPro" id="IPR050596">
    <property type="entry name" value="AspAT/PAT-like"/>
</dbReference>
<proteinExistence type="inferred from homology"/>
<keyword evidence="3 6" id="KW-0032">Aminotransferase</keyword>
<dbReference type="InterPro" id="IPR004838">
    <property type="entry name" value="NHTrfase_class1_PyrdxlP-BS"/>
</dbReference>
<dbReference type="AlphaFoldDB" id="A0A223I3D9"/>
<evidence type="ECO:0000256" key="5">
    <source>
        <dbReference type="ARBA" id="ARBA00022898"/>
    </source>
</evidence>
<evidence type="ECO:0000256" key="4">
    <source>
        <dbReference type="ARBA" id="ARBA00022679"/>
    </source>
</evidence>
<dbReference type="Pfam" id="PF00155">
    <property type="entry name" value="Aminotran_1_2"/>
    <property type="match status" value="1"/>
</dbReference>
<evidence type="ECO:0000313" key="9">
    <source>
        <dbReference type="Proteomes" id="UP000214975"/>
    </source>
</evidence>
<evidence type="ECO:0000259" key="7">
    <source>
        <dbReference type="Pfam" id="PF00155"/>
    </source>
</evidence>
<evidence type="ECO:0000256" key="3">
    <source>
        <dbReference type="ARBA" id="ARBA00022576"/>
    </source>
</evidence>
<dbReference type="GO" id="GO:0030170">
    <property type="term" value="F:pyridoxal phosphate binding"/>
    <property type="evidence" value="ECO:0007669"/>
    <property type="project" value="InterPro"/>
</dbReference>
<accession>A0A223I3D9</accession>
<dbReference type="FunFam" id="3.40.640.10:FF:000033">
    <property type="entry name" value="Aspartate aminotransferase"/>
    <property type="match status" value="1"/>
</dbReference>
<dbReference type="InterPro" id="IPR015422">
    <property type="entry name" value="PyrdxlP-dep_Trfase_small"/>
</dbReference>
<dbReference type="SUPFAM" id="SSF53383">
    <property type="entry name" value="PLP-dependent transferases"/>
    <property type="match status" value="1"/>
</dbReference>
<dbReference type="InterPro" id="IPR004839">
    <property type="entry name" value="Aminotransferase_I/II_large"/>
</dbReference>
<name>A0A223I3D9_THETR</name>
<dbReference type="EMBL" id="CP016893">
    <property type="protein sequence ID" value="AST59064.1"/>
    <property type="molecule type" value="Genomic_DNA"/>
</dbReference>
<dbReference type="InterPro" id="IPR015424">
    <property type="entry name" value="PyrdxlP-dep_Trfase"/>
</dbReference>
<feature type="domain" description="Aminotransferase class I/classII large" evidence="7">
    <location>
        <begin position="31"/>
        <end position="388"/>
    </location>
</feature>
<evidence type="ECO:0000256" key="1">
    <source>
        <dbReference type="ARBA" id="ARBA00001933"/>
    </source>
</evidence>
<keyword evidence="4 6" id="KW-0808">Transferase</keyword>
<organism evidence="8 9">
    <name type="scientific">Thermoanaerobacterium thermosaccharolyticum</name>
    <name type="common">Clostridium thermosaccharolyticum</name>
    <dbReference type="NCBI Taxonomy" id="1517"/>
    <lineage>
        <taxon>Bacteria</taxon>
        <taxon>Bacillati</taxon>
        <taxon>Bacillota</taxon>
        <taxon>Clostridia</taxon>
        <taxon>Thermoanaerobacterales</taxon>
        <taxon>Thermoanaerobacteraceae</taxon>
        <taxon>Thermoanaerobacterium</taxon>
    </lineage>
</organism>
<dbReference type="EC" id="2.6.1.-" evidence="6"/>
<reference evidence="8 9" key="1">
    <citation type="submission" date="2016-08" db="EMBL/GenBank/DDBJ databases">
        <title>A novel genetic cassette of butanologenic Thermoanaerobacterium thermosaccharolyticum that directly convert cellulose to butanol.</title>
        <authorList>
            <person name="Li T."/>
            <person name="He J."/>
        </authorList>
    </citation>
    <scope>NUCLEOTIDE SEQUENCE [LARGE SCALE GENOMIC DNA]</scope>
    <source>
        <strain evidence="8 9">TG57</strain>
    </source>
</reference>
<dbReference type="Gene3D" id="3.40.640.10">
    <property type="entry name" value="Type I PLP-dependent aspartate aminotransferase-like (Major domain)"/>
    <property type="match status" value="1"/>
</dbReference>
<dbReference type="RefSeq" id="WP_094398025.1">
    <property type="nucleotide sequence ID" value="NZ_CP016893.1"/>
</dbReference>
<protein>
    <recommendedName>
        <fullName evidence="6">Aminotransferase</fullName>
        <ecNumber evidence="6">2.6.1.-</ecNumber>
    </recommendedName>
</protein>
<evidence type="ECO:0000256" key="6">
    <source>
        <dbReference type="RuleBase" id="RU000481"/>
    </source>
</evidence>